<evidence type="ECO:0000313" key="1">
    <source>
        <dbReference type="EMBL" id="QDU59035.1"/>
    </source>
</evidence>
<dbReference type="Proteomes" id="UP000315750">
    <property type="component" value="Chromosome"/>
</dbReference>
<dbReference type="OrthoDB" id="95751at2"/>
<protein>
    <recommendedName>
        <fullName evidence="3">DUF2695 domain-containing protein</fullName>
    </recommendedName>
</protein>
<reference evidence="1 2" key="1">
    <citation type="submission" date="2019-02" db="EMBL/GenBank/DDBJ databases">
        <title>Deep-cultivation of Planctomycetes and their phenomic and genomic characterization uncovers novel biology.</title>
        <authorList>
            <person name="Wiegand S."/>
            <person name="Jogler M."/>
            <person name="Boedeker C."/>
            <person name="Pinto D."/>
            <person name="Vollmers J."/>
            <person name="Rivas-Marin E."/>
            <person name="Kohn T."/>
            <person name="Peeters S.H."/>
            <person name="Heuer A."/>
            <person name="Rast P."/>
            <person name="Oberbeckmann S."/>
            <person name="Bunk B."/>
            <person name="Jeske O."/>
            <person name="Meyerdierks A."/>
            <person name="Storesund J.E."/>
            <person name="Kallscheuer N."/>
            <person name="Luecker S."/>
            <person name="Lage O.M."/>
            <person name="Pohl T."/>
            <person name="Merkel B.J."/>
            <person name="Hornburger P."/>
            <person name="Mueller R.-W."/>
            <person name="Bruemmer F."/>
            <person name="Labrenz M."/>
            <person name="Spormann A.M."/>
            <person name="Op den Camp H."/>
            <person name="Overmann J."/>
            <person name="Amann R."/>
            <person name="Jetten M.S.M."/>
            <person name="Mascher T."/>
            <person name="Medema M.H."/>
            <person name="Devos D.P."/>
            <person name="Kaster A.-K."/>
            <person name="Ovreas L."/>
            <person name="Rohde M."/>
            <person name="Galperin M.Y."/>
            <person name="Jogler C."/>
        </authorList>
    </citation>
    <scope>NUCLEOTIDE SEQUENCE [LARGE SCALE GENOMIC DNA]</scope>
    <source>
        <strain evidence="1 2">Pan181</strain>
    </source>
</reference>
<sequence>MPRTAAEIVDDLRLFITPSYPDIDIRVQPWDQDQSRLAIYFIDEKFSLLYPYQRWHYLTHLIPSDYQEQHLSTSVWFELAPGETPEDLRYPDEQLVEDITPHVMRILSRTGFFKQLDDIMCPADDELRPSPCWGDFRNSIPLLHKCGITEDELFDVCHVLMLQGGYCDCEILYNIVEENRLKAAYWMARAEGLEPYNPHNGSD</sequence>
<dbReference type="RefSeq" id="WP_145251662.1">
    <property type="nucleotide sequence ID" value="NZ_CP036278.1"/>
</dbReference>
<gene>
    <name evidence="1" type="ORF">Pan181_52760</name>
</gene>
<dbReference type="KEGG" id="amuc:Pan181_52760"/>
<evidence type="ECO:0000313" key="2">
    <source>
        <dbReference type="Proteomes" id="UP000315750"/>
    </source>
</evidence>
<name>A0A518AWB8_9BACT</name>
<proteinExistence type="predicted"/>
<evidence type="ECO:0008006" key="3">
    <source>
        <dbReference type="Google" id="ProtNLM"/>
    </source>
</evidence>
<dbReference type="Pfam" id="PF10905">
    <property type="entry name" value="DUF2695"/>
    <property type="match status" value="1"/>
</dbReference>
<dbReference type="AlphaFoldDB" id="A0A518AWB8"/>
<accession>A0A518AWB8</accession>
<dbReference type="InterPro" id="IPR024248">
    <property type="entry name" value="DUF2695"/>
</dbReference>
<dbReference type="EMBL" id="CP036278">
    <property type="protein sequence ID" value="QDU59035.1"/>
    <property type="molecule type" value="Genomic_DNA"/>
</dbReference>
<keyword evidence="2" id="KW-1185">Reference proteome</keyword>
<organism evidence="1 2">
    <name type="scientific">Aeoliella mucimassa</name>
    <dbReference type="NCBI Taxonomy" id="2527972"/>
    <lineage>
        <taxon>Bacteria</taxon>
        <taxon>Pseudomonadati</taxon>
        <taxon>Planctomycetota</taxon>
        <taxon>Planctomycetia</taxon>
        <taxon>Pirellulales</taxon>
        <taxon>Lacipirellulaceae</taxon>
        <taxon>Aeoliella</taxon>
    </lineage>
</organism>